<dbReference type="Gene3D" id="3.90.1750.20">
    <property type="entry name" value="Putative Large Serine Recombinase, Chain B, Domain 2"/>
    <property type="match status" value="1"/>
</dbReference>
<proteinExistence type="predicted"/>
<dbReference type="OrthoDB" id="2188903at2"/>
<dbReference type="InterPro" id="IPR038109">
    <property type="entry name" value="DNA_bind_recomb_sf"/>
</dbReference>
<evidence type="ECO:0000313" key="2">
    <source>
        <dbReference type="EMBL" id="BBK26089.1"/>
    </source>
</evidence>
<dbReference type="KEGG" id="dho:Dia5BBH33_20240"/>
<dbReference type="InterPro" id="IPR011109">
    <property type="entry name" value="DNA_bind_recombinase_dom"/>
</dbReference>
<dbReference type="PROSITE" id="PS51737">
    <property type="entry name" value="RECOMBINASE_DNA_BIND"/>
    <property type="match status" value="1"/>
</dbReference>
<name>A0A8D4UW32_9FIRM</name>
<dbReference type="EMBL" id="AP019697">
    <property type="protein sequence ID" value="BBK26089.1"/>
    <property type="molecule type" value="Genomic_DNA"/>
</dbReference>
<dbReference type="GeneID" id="92717225"/>
<evidence type="ECO:0000259" key="1">
    <source>
        <dbReference type="PROSITE" id="PS51737"/>
    </source>
</evidence>
<protein>
    <recommendedName>
        <fullName evidence="1">Recombinase domain-containing protein</fullName>
    </recommendedName>
</protein>
<dbReference type="RefSeq" id="WP_072061803.1">
    <property type="nucleotide sequence ID" value="NZ_AP019697.1"/>
</dbReference>
<evidence type="ECO:0000313" key="3">
    <source>
        <dbReference type="Proteomes" id="UP000320585"/>
    </source>
</evidence>
<dbReference type="Proteomes" id="UP000320585">
    <property type="component" value="Chromosome"/>
</dbReference>
<keyword evidence="3" id="KW-1185">Reference proteome</keyword>
<dbReference type="AlphaFoldDB" id="A0A8D4UW32"/>
<accession>A0A8D4UW32</accession>
<dbReference type="GO" id="GO:0000150">
    <property type="term" value="F:DNA strand exchange activity"/>
    <property type="evidence" value="ECO:0007669"/>
    <property type="project" value="InterPro"/>
</dbReference>
<organism evidence="2 3">
    <name type="scientific">Dialister hominis</name>
    <dbReference type="NCBI Taxonomy" id="2582419"/>
    <lineage>
        <taxon>Bacteria</taxon>
        <taxon>Bacillati</taxon>
        <taxon>Bacillota</taxon>
        <taxon>Negativicutes</taxon>
        <taxon>Veillonellales</taxon>
        <taxon>Veillonellaceae</taxon>
        <taxon>Dialister</taxon>
    </lineage>
</organism>
<sequence length="161" mass="17918">MSHTPFGYRIKNGKAIVDVEEAEKIRVLFQAYLAGAALTTAAKEAAIHAFHSGIRHILQTTHYIGDDYYPAIIDADTFTAAQKEITSRAKKLGRIREPKKASPVLYPTTFSLAEKTQTYTDPFQQAEYAYSLIESEESIYGITDAECHDHSGTNLSTPKPY</sequence>
<reference evidence="3" key="1">
    <citation type="submission" date="2019-05" db="EMBL/GenBank/DDBJ databases">
        <title>Complete genome sequencing of Dialister sp. strain 5BBH33.</title>
        <authorList>
            <person name="Sakamoto M."/>
            <person name="Murakami T."/>
            <person name="Mori H."/>
        </authorList>
    </citation>
    <scope>NUCLEOTIDE SEQUENCE [LARGE SCALE GENOMIC DNA]</scope>
    <source>
        <strain evidence="3">5BBH33</strain>
    </source>
</reference>
<dbReference type="GO" id="GO:0003677">
    <property type="term" value="F:DNA binding"/>
    <property type="evidence" value="ECO:0007669"/>
    <property type="project" value="InterPro"/>
</dbReference>
<feature type="domain" description="Recombinase" evidence="1">
    <location>
        <begin position="5"/>
        <end position="91"/>
    </location>
</feature>
<gene>
    <name evidence="2" type="ORF">Dia5BBH33_20240</name>
</gene>